<feature type="transmembrane region" description="Helical" evidence="1">
    <location>
        <begin position="196"/>
        <end position="220"/>
    </location>
</feature>
<feature type="transmembrane region" description="Helical" evidence="1">
    <location>
        <begin position="118"/>
        <end position="136"/>
    </location>
</feature>
<evidence type="ECO:0000313" key="3">
    <source>
        <dbReference type="Proteomes" id="UP001201701"/>
    </source>
</evidence>
<accession>A0ABS9Q912</accession>
<keyword evidence="1" id="KW-0812">Transmembrane</keyword>
<dbReference type="InterPro" id="IPR009781">
    <property type="entry name" value="DUF1345"/>
</dbReference>
<protein>
    <submittedName>
        <fullName evidence="2">DUF1345 domain-containing protein</fullName>
    </submittedName>
</protein>
<organism evidence="2 3">
    <name type="scientific">Mesorhizobium retamae</name>
    <dbReference type="NCBI Taxonomy" id="2912854"/>
    <lineage>
        <taxon>Bacteria</taxon>
        <taxon>Pseudomonadati</taxon>
        <taxon>Pseudomonadota</taxon>
        <taxon>Alphaproteobacteria</taxon>
        <taxon>Hyphomicrobiales</taxon>
        <taxon>Phyllobacteriaceae</taxon>
        <taxon>Mesorhizobium</taxon>
    </lineage>
</organism>
<keyword evidence="3" id="KW-1185">Reference proteome</keyword>
<proteinExistence type="predicted"/>
<dbReference type="Proteomes" id="UP001201701">
    <property type="component" value="Unassembled WGS sequence"/>
</dbReference>
<evidence type="ECO:0000313" key="2">
    <source>
        <dbReference type="EMBL" id="MCG7503897.1"/>
    </source>
</evidence>
<keyword evidence="1" id="KW-1133">Transmembrane helix</keyword>
<gene>
    <name evidence="2" type="ORF">L4923_02570</name>
</gene>
<comment type="caution">
    <text evidence="2">The sequence shown here is derived from an EMBL/GenBank/DDBJ whole genome shotgun (WGS) entry which is preliminary data.</text>
</comment>
<reference evidence="2 3" key="1">
    <citation type="submission" date="2022-02" db="EMBL/GenBank/DDBJ databases">
        <title>Draft genome sequence of Mezorhizobium retamae strain IRAMC:0171 isolated from Retama raetam nodules.</title>
        <authorList>
            <person name="Bengaied R."/>
            <person name="Sbissi I."/>
            <person name="Huber K."/>
            <person name="Ghodbane F."/>
            <person name="Nouioui I."/>
            <person name="Tarhouni M."/>
            <person name="Gtari M."/>
        </authorList>
    </citation>
    <scope>NUCLEOTIDE SEQUENCE [LARGE SCALE GENOMIC DNA]</scope>
    <source>
        <strain evidence="2 3">IRAMC:0171</strain>
    </source>
</reference>
<keyword evidence="1" id="KW-0472">Membrane</keyword>
<evidence type="ECO:0000256" key="1">
    <source>
        <dbReference type="SAM" id="Phobius"/>
    </source>
</evidence>
<dbReference type="Pfam" id="PF07077">
    <property type="entry name" value="DUF1345"/>
    <property type="match status" value="1"/>
</dbReference>
<dbReference type="EMBL" id="JAKREW010000001">
    <property type="protein sequence ID" value="MCG7503897.1"/>
    <property type="molecule type" value="Genomic_DNA"/>
</dbReference>
<sequence>MRILIGKSANRLLPFAAAACVGLIALAIALQFKLAIAYSIGADAFFLVYVGLMLARMPYLTAEHLRRKARVDDLPVFIIFAVTIAVIAVVVGSLFLIVNDNHKHSPAELLMSLISLPLGWLTIHTMAAFHYAHVYWRDDDEVRDAKGRPIRQPVGGLDFPGDAPPQGWDFFYFAIVIGMTAQTADTNVTTTRMRKLVILHSLITFLFNTVIVAAAVNVAVTLGN</sequence>
<name>A0ABS9Q912_9HYPH</name>
<feature type="transmembrane region" description="Helical" evidence="1">
    <location>
        <begin position="36"/>
        <end position="55"/>
    </location>
</feature>
<feature type="transmembrane region" description="Helical" evidence="1">
    <location>
        <begin position="76"/>
        <end position="98"/>
    </location>
</feature>
<feature type="transmembrane region" description="Helical" evidence="1">
    <location>
        <begin position="12"/>
        <end position="30"/>
    </location>
</feature>